<dbReference type="AlphaFoldDB" id="A0A0P1AHW6"/>
<evidence type="ECO:0000313" key="3">
    <source>
        <dbReference type="Proteomes" id="UP000054928"/>
    </source>
</evidence>
<feature type="compositionally biased region" description="Basic and acidic residues" evidence="1">
    <location>
        <begin position="46"/>
        <end position="55"/>
    </location>
</feature>
<accession>A0A0P1AHW6</accession>
<feature type="region of interest" description="Disordered" evidence="1">
    <location>
        <begin position="46"/>
        <end position="66"/>
    </location>
</feature>
<evidence type="ECO:0000313" key="2">
    <source>
        <dbReference type="EMBL" id="CEG40599.1"/>
    </source>
</evidence>
<organism evidence="2 3">
    <name type="scientific">Plasmopara halstedii</name>
    <name type="common">Downy mildew of sunflower</name>
    <dbReference type="NCBI Taxonomy" id="4781"/>
    <lineage>
        <taxon>Eukaryota</taxon>
        <taxon>Sar</taxon>
        <taxon>Stramenopiles</taxon>
        <taxon>Oomycota</taxon>
        <taxon>Peronosporomycetes</taxon>
        <taxon>Peronosporales</taxon>
        <taxon>Peronosporaceae</taxon>
        <taxon>Plasmopara</taxon>
    </lineage>
</organism>
<dbReference type="Proteomes" id="UP000054928">
    <property type="component" value="Unassembled WGS sequence"/>
</dbReference>
<proteinExistence type="predicted"/>
<sequence length="66" mass="7716">MNERHKVRLLAKGLSKKYGIEHEETTTLMKIIAAFLNEQLVVHMTQPDKSRDNEHPNFVCKPKKSR</sequence>
<dbReference type="RefSeq" id="XP_024576968.1">
    <property type="nucleotide sequence ID" value="XM_024726275.1"/>
</dbReference>
<protein>
    <submittedName>
        <fullName evidence="2">Uncharacterized protein</fullName>
    </submittedName>
</protein>
<reference evidence="3" key="1">
    <citation type="submission" date="2014-09" db="EMBL/GenBank/DDBJ databases">
        <authorList>
            <person name="Sharma Rahul"/>
            <person name="Thines Marco"/>
        </authorList>
    </citation>
    <scope>NUCLEOTIDE SEQUENCE [LARGE SCALE GENOMIC DNA]</scope>
</reference>
<evidence type="ECO:0000256" key="1">
    <source>
        <dbReference type="SAM" id="MobiDB-lite"/>
    </source>
</evidence>
<keyword evidence="3" id="KW-1185">Reference proteome</keyword>
<dbReference type="EMBL" id="CCYD01000523">
    <property type="protein sequence ID" value="CEG40599.1"/>
    <property type="molecule type" value="Genomic_DNA"/>
</dbReference>
<name>A0A0P1AHW6_PLAHL</name>
<dbReference type="GeneID" id="36405841"/>